<proteinExistence type="predicted"/>
<protein>
    <submittedName>
        <fullName evidence="2">Uncharacterized protein</fullName>
    </submittedName>
</protein>
<name>A0A2H0Y0G4_UNCSA</name>
<evidence type="ECO:0000313" key="2">
    <source>
        <dbReference type="EMBL" id="PIS29937.1"/>
    </source>
</evidence>
<gene>
    <name evidence="2" type="ORF">COT42_03930</name>
</gene>
<organism evidence="2 3">
    <name type="scientific">Candidatus Saganbacteria bacterium CG08_land_8_20_14_0_20_45_16</name>
    <dbReference type="NCBI Taxonomy" id="2014293"/>
    <lineage>
        <taxon>Bacteria</taxon>
        <taxon>Bacillati</taxon>
        <taxon>Saganbacteria</taxon>
    </lineage>
</organism>
<sequence>MTSSIKGGESGVAVRTHESAVGGEGDGGTWGCPGVLDDVLIFLLTTSFYQEKEVVAIMLRTLHNISYETINHRNFETW</sequence>
<comment type="caution">
    <text evidence="2">The sequence shown here is derived from an EMBL/GenBank/DDBJ whole genome shotgun (WGS) entry which is preliminary data.</text>
</comment>
<evidence type="ECO:0000313" key="3">
    <source>
        <dbReference type="Proteomes" id="UP000231343"/>
    </source>
</evidence>
<accession>A0A2H0Y0G4</accession>
<dbReference type="Proteomes" id="UP000231343">
    <property type="component" value="Unassembled WGS sequence"/>
</dbReference>
<dbReference type="AlphaFoldDB" id="A0A2H0Y0G4"/>
<evidence type="ECO:0000256" key="1">
    <source>
        <dbReference type="SAM" id="MobiDB-lite"/>
    </source>
</evidence>
<reference evidence="2 3" key="1">
    <citation type="submission" date="2017-09" db="EMBL/GenBank/DDBJ databases">
        <title>Depth-based differentiation of microbial function through sediment-hosted aquifers and enrichment of novel symbionts in the deep terrestrial subsurface.</title>
        <authorList>
            <person name="Probst A.J."/>
            <person name="Ladd B."/>
            <person name="Jarett J.K."/>
            <person name="Geller-Mcgrath D.E."/>
            <person name="Sieber C.M."/>
            <person name="Emerson J.B."/>
            <person name="Anantharaman K."/>
            <person name="Thomas B.C."/>
            <person name="Malmstrom R."/>
            <person name="Stieglmeier M."/>
            <person name="Klingl A."/>
            <person name="Woyke T."/>
            <person name="Ryan C.M."/>
            <person name="Banfield J.F."/>
        </authorList>
    </citation>
    <scope>NUCLEOTIDE SEQUENCE [LARGE SCALE GENOMIC DNA]</scope>
    <source>
        <strain evidence="2">CG08_land_8_20_14_0_20_45_16</strain>
    </source>
</reference>
<feature type="region of interest" description="Disordered" evidence="1">
    <location>
        <begin position="1"/>
        <end position="28"/>
    </location>
</feature>
<dbReference type="EMBL" id="PEYM01000067">
    <property type="protein sequence ID" value="PIS29937.1"/>
    <property type="molecule type" value="Genomic_DNA"/>
</dbReference>